<gene>
    <name evidence="2" type="ORF">AMON00008_LOCUS26212</name>
</gene>
<organism evidence="2">
    <name type="scientific">Alexandrium monilatum</name>
    <dbReference type="NCBI Taxonomy" id="311494"/>
    <lineage>
        <taxon>Eukaryota</taxon>
        <taxon>Sar</taxon>
        <taxon>Alveolata</taxon>
        <taxon>Dinophyceae</taxon>
        <taxon>Gonyaulacales</taxon>
        <taxon>Pyrocystaceae</taxon>
        <taxon>Alexandrium</taxon>
    </lineage>
</organism>
<protein>
    <submittedName>
        <fullName evidence="2">Uncharacterized protein</fullName>
    </submittedName>
</protein>
<sequence length="109" mass="12722">MAQAPSYAILAAPRRRLGGSRPGGRGMEAPPPQLRRRILRTFRNLCYAARDLPDPESGRKEIWKIKAWLRAGPERWDARGFAYLRYQQKEVEAIIKLAKYRAMKNRYYS</sequence>
<proteinExistence type="predicted"/>
<dbReference type="EMBL" id="HBNR01037975">
    <property type="protein sequence ID" value="CAE4595079.1"/>
    <property type="molecule type" value="Transcribed_RNA"/>
</dbReference>
<reference evidence="2" key="1">
    <citation type="submission" date="2021-01" db="EMBL/GenBank/DDBJ databases">
        <authorList>
            <person name="Corre E."/>
            <person name="Pelletier E."/>
            <person name="Niang G."/>
            <person name="Scheremetjew M."/>
            <person name="Finn R."/>
            <person name="Kale V."/>
            <person name="Holt S."/>
            <person name="Cochrane G."/>
            <person name="Meng A."/>
            <person name="Brown T."/>
            <person name="Cohen L."/>
        </authorList>
    </citation>
    <scope>NUCLEOTIDE SEQUENCE</scope>
    <source>
        <strain evidence="2">CCMP3105</strain>
    </source>
</reference>
<evidence type="ECO:0000256" key="1">
    <source>
        <dbReference type="SAM" id="MobiDB-lite"/>
    </source>
</evidence>
<accession>A0A7S4QVF8</accession>
<dbReference type="AlphaFoldDB" id="A0A7S4QVF8"/>
<name>A0A7S4QVF8_9DINO</name>
<evidence type="ECO:0000313" key="2">
    <source>
        <dbReference type="EMBL" id="CAE4595079.1"/>
    </source>
</evidence>
<feature type="region of interest" description="Disordered" evidence="1">
    <location>
        <begin position="1"/>
        <end position="33"/>
    </location>
</feature>